<dbReference type="AlphaFoldDB" id="A0A0D2KBS2"/>
<evidence type="ECO:0000313" key="1">
    <source>
        <dbReference type="EMBL" id="KIZ07583.1"/>
    </source>
</evidence>
<dbReference type="RefSeq" id="XP_013906602.1">
    <property type="nucleotide sequence ID" value="XM_014051148.1"/>
</dbReference>
<reference evidence="1 2" key="1">
    <citation type="journal article" date="2013" name="BMC Genomics">
        <title>Reconstruction of the lipid metabolism for the microalga Monoraphidium neglectum from its genome sequence reveals characteristics suitable for biofuel production.</title>
        <authorList>
            <person name="Bogen C."/>
            <person name="Al-Dilaimi A."/>
            <person name="Albersmeier A."/>
            <person name="Wichmann J."/>
            <person name="Grundmann M."/>
            <person name="Rupp O."/>
            <person name="Lauersen K.J."/>
            <person name="Blifernez-Klassen O."/>
            <person name="Kalinowski J."/>
            <person name="Goesmann A."/>
            <person name="Mussgnug J.H."/>
            <person name="Kruse O."/>
        </authorList>
    </citation>
    <scope>NUCLEOTIDE SEQUENCE [LARGE SCALE GENOMIC DNA]</scope>
    <source>
        <strain evidence="1 2">SAG 48.87</strain>
    </source>
</reference>
<keyword evidence="2" id="KW-1185">Reference proteome</keyword>
<name>A0A0D2KBS2_9CHLO</name>
<organism evidence="1 2">
    <name type="scientific">Monoraphidium neglectum</name>
    <dbReference type="NCBI Taxonomy" id="145388"/>
    <lineage>
        <taxon>Eukaryota</taxon>
        <taxon>Viridiplantae</taxon>
        <taxon>Chlorophyta</taxon>
        <taxon>core chlorophytes</taxon>
        <taxon>Chlorophyceae</taxon>
        <taxon>CS clade</taxon>
        <taxon>Sphaeropleales</taxon>
        <taxon>Selenastraceae</taxon>
        <taxon>Monoraphidium</taxon>
    </lineage>
</organism>
<evidence type="ECO:0000313" key="2">
    <source>
        <dbReference type="Proteomes" id="UP000054498"/>
    </source>
</evidence>
<proteinExistence type="predicted"/>
<dbReference type="Proteomes" id="UP000054498">
    <property type="component" value="Unassembled WGS sequence"/>
</dbReference>
<sequence length="287" mass="30613">MSALTTAIWGLGSSRGTTGAASVAGAVGAANMPDIVTRLRGRQERIAFRRMVELIDFSYPQRQDLQATILGWEGADRCIAYGRRLADSWAGAAHQRDLWEAARPCVGDTLFRTTTIKFEASIEGGSAALLQLQMYDEGQRVTAARVILAFCAPPQLTPADVQAAFLKSQETLSVVTIRASHRPVFHVEMASSVDSSKVINHDCPSSFNADPPARVDLVGGISSAGCRTPWADLSLGLGFHRETGEQAASAVQFKLLDQEPGWTAQPHALIEVLTGGSAFSDALSAGE</sequence>
<protein>
    <submittedName>
        <fullName evidence="1">Uncharacterized protein</fullName>
    </submittedName>
</protein>
<accession>A0A0D2KBS2</accession>
<dbReference type="GeneID" id="25726493"/>
<gene>
    <name evidence="1" type="ORF">MNEG_0375</name>
</gene>
<dbReference type="EMBL" id="KK100248">
    <property type="protein sequence ID" value="KIZ07583.1"/>
    <property type="molecule type" value="Genomic_DNA"/>
</dbReference>
<dbReference type="KEGG" id="mng:MNEG_0375"/>